<gene>
    <name evidence="2" type="ORF">Ahy_B07g088265</name>
</gene>
<dbReference type="PANTHER" id="PTHR47723">
    <property type="entry name" value="OS05G0353850 PROTEIN"/>
    <property type="match status" value="1"/>
</dbReference>
<organism evidence="2 3">
    <name type="scientific">Arachis hypogaea</name>
    <name type="common">Peanut</name>
    <dbReference type="NCBI Taxonomy" id="3818"/>
    <lineage>
        <taxon>Eukaryota</taxon>
        <taxon>Viridiplantae</taxon>
        <taxon>Streptophyta</taxon>
        <taxon>Embryophyta</taxon>
        <taxon>Tracheophyta</taxon>
        <taxon>Spermatophyta</taxon>
        <taxon>Magnoliopsida</taxon>
        <taxon>eudicotyledons</taxon>
        <taxon>Gunneridae</taxon>
        <taxon>Pentapetalae</taxon>
        <taxon>rosids</taxon>
        <taxon>fabids</taxon>
        <taxon>Fabales</taxon>
        <taxon>Fabaceae</taxon>
        <taxon>Papilionoideae</taxon>
        <taxon>50 kb inversion clade</taxon>
        <taxon>dalbergioids sensu lato</taxon>
        <taxon>Dalbergieae</taxon>
        <taxon>Pterocarpus clade</taxon>
        <taxon>Arachis</taxon>
    </lineage>
</organism>
<evidence type="ECO:0000259" key="1">
    <source>
        <dbReference type="Pfam" id="PF13456"/>
    </source>
</evidence>
<dbReference type="SUPFAM" id="SSF53098">
    <property type="entry name" value="Ribonuclease H-like"/>
    <property type="match status" value="1"/>
</dbReference>
<dbReference type="CDD" id="cd06222">
    <property type="entry name" value="RNase_H_like"/>
    <property type="match status" value="1"/>
</dbReference>
<name>A0A444YE02_ARAHY</name>
<dbReference type="InterPro" id="IPR044730">
    <property type="entry name" value="RNase_H-like_dom_plant"/>
</dbReference>
<evidence type="ECO:0000313" key="2">
    <source>
        <dbReference type="EMBL" id="RYR00166.1"/>
    </source>
</evidence>
<dbReference type="InterPro" id="IPR002156">
    <property type="entry name" value="RNaseH_domain"/>
</dbReference>
<dbReference type="InterPro" id="IPR053151">
    <property type="entry name" value="RNase_H-like"/>
</dbReference>
<dbReference type="Pfam" id="PF13456">
    <property type="entry name" value="RVT_3"/>
    <property type="match status" value="1"/>
</dbReference>
<feature type="domain" description="RNase H type-1" evidence="1">
    <location>
        <begin position="2"/>
        <end position="82"/>
    </location>
</feature>
<dbReference type="InterPro" id="IPR036397">
    <property type="entry name" value="RNaseH_sf"/>
</dbReference>
<accession>A0A444YE02</accession>
<dbReference type="InterPro" id="IPR012337">
    <property type="entry name" value="RNaseH-like_sf"/>
</dbReference>
<dbReference type="GO" id="GO:0003676">
    <property type="term" value="F:nucleic acid binding"/>
    <property type="evidence" value="ECO:0007669"/>
    <property type="project" value="InterPro"/>
</dbReference>
<dbReference type="GO" id="GO:0004523">
    <property type="term" value="F:RNA-DNA hybrid ribonuclease activity"/>
    <property type="evidence" value="ECO:0007669"/>
    <property type="project" value="InterPro"/>
</dbReference>
<comment type="caution">
    <text evidence="2">The sequence shown here is derived from an EMBL/GenBank/DDBJ whole genome shotgun (WGS) entry which is preliminary data.</text>
</comment>
<proteinExistence type="predicted"/>
<reference evidence="2 3" key="1">
    <citation type="submission" date="2019-01" db="EMBL/GenBank/DDBJ databases">
        <title>Sequencing of cultivated peanut Arachis hypogaea provides insights into genome evolution and oil improvement.</title>
        <authorList>
            <person name="Chen X."/>
        </authorList>
    </citation>
    <scope>NUCLEOTIDE SEQUENCE [LARGE SCALE GENOMIC DNA]</scope>
    <source>
        <strain evidence="3">cv. Fuhuasheng</strain>
        <tissue evidence="2">Leaves</tissue>
    </source>
</reference>
<evidence type="ECO:0000313" key="3">
    <source>
        <dbReference type="Proteomes" id="UP000289738"/>
    </source>
</evidence>
<dbReference type="AlphaFoldDB" id="A0A444YE02"/>
<keyword evidence="3" id="KW-1185">Reference proteome</keyword>
<dbReference type="PANTHER" id="PTHR47723:SF19">
    <property type="entry name" value="POLYNUCLEOTIDYL TRANSFERASE, RIBONUCLEASE H-LIKE SUPERFAMILY PROTEIN"/>
    <property type="match status" value="1"/>
</dbReference>
<dbReference type="Gene3D" id="3.30.420.10">
    <property type="entry name" value="Ribonuclease H-like superfamily/Ribonuclease H"/>
    <property type="match status" value="1"/>
</dbReference>
<sequence length="110" mass="12240">MQAELWSIIHGLQVMTANNITNIIVESDSILALNFIKKGCPDSHPCAPVVADICMLVGRIPNIQWSHTLCEANFVVDHLAKKGHELSFGVHLFMLLLHDYSGIPFVRGYN</sequence>
<dbReference type="Proteomes" id="UP000289738">
    <property type="component" value="Chromosome B07"/>
</dbReference>
<protein>
    <recommendedName>
        <fullName evidence="1">RNase H type-1 domain-containing protein</fullName>
    </recommendedName>
</protein>
<dbReference type="EMBL" id="SDMP01000017">
    <property type="protein sequence ID" value="RYR00166.1"/>
    <property type="molecule type" value="Genomic_DNA"/>
</dbReference>